<feature type="domain" description="RNA polymerase sigma-70 region 4" evidence="1">
    <location>
        <begin position="4"/>
        <end position="46"/>
    </location>
</feature>
<dbReference type="EMBL" id="JACJTE010000006">
    <property type="protein sequence ID" value="MBD2560583.1"/>
    <property type="molecule type" value="Genomic_DNA"/>
</dbReference>
<dbReference type="RefSeq" id="WP_146110959.1">
    <property type="nucleotide sequence ID" value="NZ_JACJTE010000006.1"/>
</dbReference>
<evidence type="ECO:0000259" key="1">
    <source>
        <dbReference type="Pfam" id="PF04545"/>
    </source>
</evidence>
<dbReference type="Pfam" id="PF04545">
    <property type="entry name" value="Sigma70_r4"/>
    <property type="match status" value="1"/>
</dbReference>
<dbReference type="Gene3D" id="1.10.10.10">
    <property type="entry name" value="Winged helix-like DNA-binding domain superfamily/Winged helix DNA-binding domain"/>
    <property type="match status" value="1"/>
</dbReference>
<comment type="caution">
    <text evidence="2">The sequence shown here is derived from an EMBL/GenBank/DDBJ whole genome shotgun (WGS) entry which is preliminary data.</text>
</comment>
<protein>
    <recommendedName>
        <fullName evidence="1">RNA polymerase sigma-70 region 4 domain-containing protein</fullName>
    </recommendedName>
</protein>
<dbReference type="SUPFAM" id="SSF88659">
    <property type="entry name" value="Sigma3 and sigma4 domains of RNA polymerase sigma factors"/>
    <property type="match status" value="1"/>
</dbReference>
<dbReference type="InterPro" id="IPR013324">
    <property type="entry name" value="RNA_pol_sigma_r3/r4-like"/>
</dbReference>
<organism evidence="2 3">
    <name type="scientific">Nostoc linckia FACHB-391</name>
    <dbReference type="NCBI Taxonomy" id="2692906"/>
    <lineage>
        <taxon>Bacteria</taxon>
        <taxon>Bacillati</taxon>
        <taxon>Cyanobacteriota</taxon>
        <taxon>Cyanophyceae</taxon>
        <taxon>Nostocales</taxon>
        <taxon>Nostocaceae</taxon>
        <taxon>Nostoc</taxon>
    </lineage>
</organism>
<reference evidence="2 3" key="1">
    <citation type="journal article" date="2020" name="ISME J.">
        <title>Comparative genomics reveals insights into cyanobacterial evolution and habitat adaptation.</title>
        <authorList>
            <person name="Chen M.Y."/>
            <person name="Teng W.K."/>
            <person name="Zhao L."/>
            <person name="Hu C.X."/>
            <person name="Zhou Y.K."/>
            <person name="Han B.P."/>
            <person name="Song L.R."/>
            <person name="Shu W.S."/>
        </authorList>
    </citation>
    <scope>NUCLEOTIDE SEQUENCE [LARGE SCALE GENOMIC DNA]</scope>
    <source>
        <strain evidence="2 3">FACHB-391</strain>
    </source>
</reference>
<name>A0ABR8ERK7_NOSLI</name>
<dbReference type="InterPro" id="IPR007630">
    <property type="entry name" value="RNA_pol_sigma70_r4"/>
</dbReference>
<gene>
    <name evidence="2" type="ORF">H6G95_08110</name>
</gene>
<evidence type="ECO:0000313" key="3">
    <source>
        <dbReference type="Proteomes" id="UP000604661"/>
    </source>
</evidence>
<dbReference type="Proteomes" id="UP000604661">
    <property type="component" value="Unassembled WGS sequence"/>
</dbReference>
<proteinExistence type="predicted"/>
<evidence type="ECO:0000313" key="2">
    <source>
        <dbReference type="EMBL" id="MBD2560583.1"/>
    </source>
</evidence>
<dbReference type="InterPro" id="IPR036388">
    <property type="entry name" value="WH-like_DNA-bd_sf"/>
</dbReference>
<accession>A0ABR8ERK7</accession>
<keyword evidence="3" id="KW-1185">Reference proteome</keyword>
<sequence>MNVQVLTLQFGLEGQGKLTVKQIAQKFNFSHSKVRSAHGQGMKALRREQDQIKNYLVC</sequence>